<feature type="transmembrane region" description="Helical" evidence="6">
    <location>
        <begin position="184"/>
        <end position="206"/>
    </location>
</feature>
<dbReference type="Gene3D" id="1.20.1070.10">
    <property type="entry name" value="Rhodopsin 7-helix transmembrane proteins"/>
    <property type="match status" value="1"/>
</dbReference>
<reference evidence="7" key="1">
    <citation type="journal article" date="2020" name="Stud. Mycol.">
        <title>101 Dothideomycetes genomes: a test case for predicting lifestyles and emergence of pathogens.</title>
        <authorList>
            <person name="Haridas S."/>
            <person name="Albert R."/>
            <person name="Binder M."/>
            <person name="Bloem J."/>
            <person name="Labutti K."/>
            <person name="Salamov A."/>
            <person name="Andreopoulos B."/>
            <person name="Baker S."/>
            <person name="Barry K."/>
            <person name="Bills G."/>
            <person name="Bluhm B."/>
            <person name="Cannon C."/>
            <person name="Castanera R."/>
            <person name="Culley D."/>
            <person name="Daum C."/>
            <person name="Ezra D."/>
            <person name="Gonzalez J."/>
            <person name="Henrissat B."/>
            <person name="Kuo A."/>
            <person name="Liang C."/>
            <person name="Lipzen A."/>
            <person name="Lutzoni F."/>
            <person name="Magnuson J."/>
            <person name="Mondo S."/>
            <person name="Nolan M."/>
            <person name="Ohm R."/>
            <person name="Pangilinan J."/>
            <person name="Park H.-J."/>
            <person name="Ramirez L."/>
            <person name="Alfaro M."/>
            <person name="Sun H."/>
            <person name="Tritt A."/>
            <person name="Yoshinaga Y."/>
            <person name="Zwiers L.-H."/>
            <person name="Turgeon B."/>
            <person name="Goodwin S."/>
            <person name="Spatafora J."/>
            <person name="Crous P."/>
            <person name="Grigoriev I."/>
        </authorList>
    </citation>
    <scope>NUCLEOTIDE SEQUENCE</scope>
    <source>
        <strain evidence="7">CBS 269.34</strain>
    </source>
</reference>
<keyword evidence="2 6" id="KW-0812">Transmembrane</keyword>
<dbReference type="InterPro" id="IPR000832">
    <property type="entry name" value="GPCR_2_secretin-like"/>
</dbReference>
<feature type="compositionally biased region" description="Pro residues" evidence="5">
    <location>
        <begin position="478"/>
        <end position="509"/>
    </location>
</feature>
<evidence type="ECO:0000256" key="2">
    <source>
        <dbReference type="ARBA" id="ARBA00022692"/>
    </source>
</evidence>
<dbReference type="PANTHER" id="PTHR42058">
    <property type="entry name" value="G_PROTEIN_RECEP_F2_4 DOMAIN-CONTAINING PROTEIN"/>
    <property type="match status" value="1"/>
</dbReference>
<sequence length="641" mass="70497">MSLTGNGTDIFAPPKCPTPLLEESKYSNSSGYIPGRYCGVGANEDGTVCCFPCPIQEWVYPADWKTQLKVPNYLSILSLLLCLFLLLSFALLPPEKTQRHYLSVGLLFPVLFISLSFVIPAGHDPPLCYDDITPNDMHSSLSCAWTGAFVAIGGLGSVVWVFLRSLWLHIRIFWDRDPGQKFKWGSIAAGTVLPAIFLTALLAATGVSYRMGLTCLPNHPNAIASFWIWLVGFAIAGFILQALTTGYCIWVFVRARKRERERISQGSLGRNSANEKVETWRHVKRLFLLQWRNILVSVFVIIGSISFFIVFWSQDRKLGAVFNDPKNIMPVRIWITCLILSEGDKEQCLEYVHGFTVNRQTVLASLILASLVGIEIFILLARVSMFSAWRDLLARPFPSLRRRPGSPLLTSLEGQPHTSQPLKASPLASTFLDSDSSPARASTPINRTDSNKSRFHLGILRPNRHRKTPDVRAHAPPEILPSPPTTPSAPPTSPSYIPTRPPNPPPPPGSAYTTHNRVATPVDRAITASPSSAYSNLPNQPVAARDGGLQISAPVPGSFAHVATGFPPQRIEAVECVTPPSPTRLGRGRSVRNAGDLPGWAREREERRVREGRESRVEVDGEGEGGGRIVGRGGLGMNPLW</sequence>
<feature type="compositionally biased region" description="Gly residues" evidence="5">
    <location>
        <begin position="624"/>
        <end position="641"/>
    </location>
</feature>
<feature type="transmembrane region" description="Helical" evidence="6">
    <location>
        <begin position="362"/>
        <end position="381"/>
    </location>
</feature>
<feature type="transmembrane region" description="Helical" evidence="6">
    <location>
        <begin position="143"/>
        <end position="163"/>
    </location>
</feature>
<evidence type="ECO:0008006" key="9">
    <source>
        <dbReference type="Google" id="ProtNLM"/>
    </source>
</evidence>
<comment type="subcellular location">
    <subcellularLocation>
        <location evidence="1">Membrane</location>
        <topology evidence="1">Multi-pass membrane protein</topology>
    </subcellularLocation>
</comment>
<protein>
    <recommendedName>
        <fullName evidence="9">G-protein coupled receptors family 2 profile 2 domain-containing protein</fullName>
    </recommendedName>
</protein>
<evidence type="ECO:0000256" key="3">
    <source>
        <dbReference type="ARBA" id="ARBA00022989"/>
    </source>
</evidence>
<evidence type="ECO:0000256" key="6">
    <source>
        <dbReference type="SAM" id="Phobius"/>
    </source>
</evidence>
<dbReference type="AlphaFoldDB" id="A0A6A6R9K3"/>
<feature type="region of interest" description="Disordered" evidence="5">
    <location>
        <begin position="603"/>
        <end position="641"/>
    </location>
</feature>
<keyword evidence="8" id="KW-1185">Reference proteome</keyword>
<name>A0A6A6R9K3_9PEZI</name>
<proteinExistence type="predicted"/>
<evidence type="ECO:0000256" key="5">
    <source>
        <dbReference type="SAM" id="MobiDB-lite"/>
    </source>
</evidence>
<evidence type="ECO:0000313" key="8">
    <source>
        <dbReference type="Proteomes" id="UP000799750"/>
    </source>
</evidence>
<accession>A0A6A6R9K3</accession>
<feature type="transmembrane region" description="Helical" evidence="6">
    <location>
        <begin position="294"/>
        <end position="313"/>
    </location>
</feature>
<dbReference type="InterPro" id="IPR053247">
    <property type="entry name" value="GPCR_GPR1/git3-like"/>
</dbReference>
<feature type="transmembrane region" description="Helical" evidence="6">
    <location>
        <begin position="104"/>
        <end position="123"/>
    </location>
</feature>
<gene>
    <name evidence="7" type="ORF">BU16DRAFT_556883</name>
</gene>
<dbReference type="GO" id="GO:0016020">
    <property type="term" value="C:membrane"/>
    <property type="evidence" value="ECO:0007669"/>
    <property type="project" value="UniProtKB-SubCell"/>
</dbReference>
<dbReference type="PANTHER" id="PTHR42058:SF1">
    <property type="entry name" value="G-PROTEIN COUPLED RECEPTORS FAMILY 2 PROFILE 2 DOMAIN-CONTAINING PROTEIN"/>
    <property type="match status" value="1"/>
</dbReference>
<keyword evidence="4 6" id="KW-0472">Membrane</keyword>
<dbReference type="OrthoDB" id="26203at2759"/>
<feature type="transmembrane region" description="Helical" evidence="6">
    <location>
        <begin position="73"/>
        <end position="92"/>
    </location>
</feature>
<evidence type="ECO:0000313" key="7">
    <source>
        <dbReference type="EMBL" id="KAF2500413.1"/>
    </source>
</evidence>
<dbReference type="Pfam" id="PF00002">
    <property type="entry name" value="7tm_2"/>
    <property type="match status" value="1"/>
</dbReference>
<feature type="region of interest" description="Disordered" evidence="5">
    <location>
        <begin position="404"/>
        <end position="515"/>
    </location>
</feature>
<evidence type="ECO:0000256" key="4">
    <source>
        <dbReference type="ARBA" id="ARBA00023136"/>
    </source>
</evidence>
<keyword evidence="3 6" id="KW-1133">Transmembrane helix</keyword>
<evidence type="ECO:0000256" key="1">
    <source>
        <dbReference type="ARBA" id="ARBA00004141"/>
    </source>
</evidence>
<feature type="compositionally biased region" description="Basic and acidic residues" evidence="5">
    <location>
        <begin position="603"/>
        <end position="619"/>
    </location>
</feature>
<dbReference type="GO" id="GO:0004930">
    <property type="term" value="F:G protein-coupled receptor activity"/>
    <property type="evidence" value="ECO:0007669"/>
    <property type="project" value="InterPro"/>
</dbReference>
<feature type="transmembrane region" description="Helical" evidence="6">
    <location>
        <begin position="226"/>
        <end position="253"/>
    </location>
</feature>
<dbReference type="EMBL" id="MU004183">
    <property type="protein sequence ID" value="KAF2500413.1"/>
    <property type="molecule type" value="Genomic_DNA"/>
</dbReference>
<dbReference type="Proteomes" id="UP000799750">
    <property type="component" value="Unassembled WGS sequence"/>
</dbReference>
<feature type="compositionally biased region" description="Polar residues" evidence="5">
    <location>
        <begin position="408"/>
        <end position="448"/>
    </location>
</feature>
<organism evidence="7 8">
    <name type="scientific">Lophium mytilinum</name>
    <dbReference type="NCBI Taxonomy" id="390894"/>
    <lineage>
        <taxon>Eukaryota</taxon>
        <taxon>Fungi</taxon>
        <taxon>Dikarya</taxon>
        <taxon>Ascomycota</taxon>
        <taxon>Pezizomycotina</taxon>
        <taxon>Dothideomycetes</taxon>
        <taxon>Pleosporomycetidae</taxon>
        <taxon>Mytilinidiales</taxon>
        <taxon>Mytilinidiaceae</taxon>
        <taxon>Lophium</taxon>
    </lineage>
</organism>